<dbReference type="InterPro" id="IPR000073">
    <property type="entry name" value="AB_hydrolase_1"/>
</dbReference>
<dbReference type="AlphaFoldDB" id="X0PXL0"/>
<name>X0PXL0_RHOWR</name>
<comment type="caution">
    <text evidence="2">The sequence shown here is derived from an EMBL/GenBank/DDBJ whole genome shotgun (WGS) entry which is preliminary data.</text>
</comment>
<dbReference type="Pfam" id="PF12697">
    <property type="entry name" value="Abhydrolase_6"/>
    <property type="match status" value="1"/>
</dbReference>
<dbReference type="Gene3D" id="3.40.50.1820">
    <property type="entry name" value="alpha/beta hydrolase"/>
    <property type="match status" value="1"/>
</dbReference>
<reference evidence="2 3" key="1">
    <citation type="submission" date="2014-02" db="EMBL/GenBank/DDBJ databases">
        <title>Whole genome shotgun sequence of Rhodococcus wratislaviensis NBRC 100605.</title>
        <authorList>
            <person name="Hosoyama A."/>
            <person name="Tsuchikane K."/>
            <person name="Yoshida I."/>
            <person name="Ohji S."/>
            <person name="Ichikawa N."/>
            <person name="Yamazoe A."/>
            <person name="Fujita N."/>
        </authorList>
    </citation>
    <scope>NUCLEOTIDE SEQUENCE [LARGE SCALE GENOMIC DNA]</scope>
    <source>
        <strain evidence="2 3">NBRC 100605</strain>
    </source>
</reference>
<proteinExistence type="predicted"/>
<accession>X0PXL0</accession>
<protein>
    <recommendedName>
        <fullName evidence="1">AB hydrolase-1 domain-containing protein</fullName>
    </recommendedName>
</protein>
<dbReference type="SUPFAM" id="SSF53474">
    <property type="entry name" value="alpha/beta-Hydrolases"/>
    <property type="match status" value="1"/>
</dbReference>
<keyword evidence="3" id="KW-1185">Reference proteome</keyword>
<dbReference type="GO" id="GO:0003824">
    <property type="term" value="F:catalytic activity"/>
    <property type="evidence" value="ECO:0007669"/>
    <property type="project" value="UniProtKB-ARBA"/>
</dbReference>
<organism evidence="2 3">
    <name type="scientific">Rhodococcus wratislaviensis NBRC 100605</name>
    <dbReference type="NCBI Taxonomy" id="1219028"/>
    <lineage>
        <taxon>Bacteria</taxon>
        <taxon>Bacillati</taxon>
        <taxon>Actinomycetota</taxon>
        <taxon>Actinomycetes</taxon>
        <taxon>Mycobacteriales</taxon>
        <taxon>Nocardiaceae</taxon>
        <taxon>Rhodococcus</taxon>
    </lineage>
</organism>
<evidence type="ECO:0000313" key="2">
    <source>
        <dbReference type="EMBL" id="GAF48123.1"/>
    </source>
</evidence>
<feature type="domain" description="AB hydrolase-1" evidence="1">
    <location>
        <begin position="44"/>
        <end position="135"/>
    </location>
</feature>
<dbReference type="OrthoDB" id="3483116at2"/>
<gene>
    <name evidence="2" type="ORF">RW1_049_00320</name>
</gene>
<dbReference type="RefSeq" id="WP_037238034.1">
    <property type="nucleotide sequence ID" value="NZ_BAWF01000049.1"/>
</dbReference>
<evidence type="ECO:0000313" key="3">
    <source>
        <dbReference type="Proteomes" id="UP000019491"/>
    </source>
</evidence>
<evidence type="ECO:0000259" key="1">
    <source>
        <dbReference type="Pfam" id="PF12697"/>
    </source>
</evidence>
<dbReference type="EMBL" id="BAWF01000049">
    <property type="protein sequence ID" value="GAF48123.1"/>
    <property type="molecule type" value="Genomic_DNA"/>
</dbReference>
<dbReference type="Proteomes" id="UP000019491">
    <property type="component" value="Unassembled WGS sequence"/>
</dbReference>
<dbReference type="InterPro" id="IPR029058">
    <property type="entry name" value="AB_hydrolase_fold"/>
</dbReference>
<sequence length="184" mass="20120">MRGALQFLSRKTGTPALIIERFLDDVAYYLELEDMREKVLSVVERDLRETLPTGGDIVVVGHSLGSIVAYDLLTRLPPSQKVRMLVTAGSPLGFPIVQKNLLGKQPGRKPAVPAKVPTRPAAWLNAYDVLDIVALVHPLAGMFEESVPGQLIDERTHNPTGPHAIEDYLADPDVAVPISRALQE</sequence>